<keyword evidence="7 14" id="KW-0597">Phosphoprotein</keyword>
<dbReference type="Gene3D" id="1.10.287.560">
    <property type="entry name" value="Histidine kinase CheA-like, homodimeric domain"/>
    <property type="match status" value="1"/>
</dbReference>
<dbReference type="GeneID" id="35805087"/>
<comment type="catalytic activity">
    <reaction evidence="1">
        <text>ATP + protein L-histidine = ADP + protein N-phospho-L-histidine.</text>
        <dbReference type="EC" id="2.7.13.3"/>
    </reaction>
</comment>
<dbReference type="RefSeq" id="WP_003518456.1">
    <property type="nucleotide sequence ID" value="NZ_CP013828.1"/>
</dbReference>
<dbReference type="PRINTS" id="PR00344">
    <property type="entry name" value="BCTRLSENSOR"/>
</dbReference>
<evidence type="ECO:0000259" key="18">
    <source>
        <dbReference type="PROSITE" id="PS50894"/>
    </source>
</evidence>
<dbReference type="GO" id="GO:0005524">
    <property type="term" value="F:ATP binding"/>
    <property type="evidence" value="ECO:0007669"/>
    <property type="project" value="UniProtKB-KW"/>
</dbReference>
<keyword evidence="12" id="KW-0902">Two-component regulatory system</keyword>
<keyword evidence="8" id="KW-0808">Transferase</keyword>
<dbReference type="Pfam" id="PF02518">
    <property type="entry name" value="HATPase_c"/>
    <property type="match status" value="1"/>
</dbReference>
<evidence type="ECO:0000313" key="19">
    <source>
        <dbReference type="EMBL" id="PFH04255.1"/>
    </source>
</evidence>
<dbReference type="AlphaFoldDB" id="A0AB36TNJ1"/>
<dbReference type="CDD" id="cd00731">
    <property type="entry name" value="CheA_reg"/>
    <property type="match status" value="1"/>
</dbReference>
<evidence type="ECO:0000256" key="10">
    <source>
        <dbReference type="ARBA" id="ARBA00022777"/>
    </source>
</evidence>
<dbReference type="SUPFAM" id="SSF47226">
    <property type="entry name" value="Histidine-containing phosphotransfer domain, HPT domain"/>
    <property type="match status" value="1"/>
</dbReference>
<dbReference type="InterPro" id="IPR003594">
    <property type="entry name" value="HATPase_dom"/>
</dbReference>
<feature type="region of interest" description="Disordered" evidence="15">
    <location>
        <begin position="129"/>
        <end position="148"/>
    </location>
</feature>
<dbReference type="CDD" id="cd16916">
    <property type="entry name" value="HATPase_CheA-like"/>
    <property type="match status" value="1"/>
</dbReference>
<dbReference type="Gene3D" id="1.20.120.160">
    <property type="entry name" value="HPT domain"/>
    <property type="match status" value="1"/>
</dbReference>
<dbReference type="EC" id="2.7.13.3" evidence="3"/>
<gene>
    <name evidence="19" type="ORF">M972_113084</name>
</gene>
<dbReference type="InterPro" id="IPR036890">
    <property type="entry name" value="HATPase_C_sf"/>
</dbReference>
<dbReference type="SMART" id="SM00260">
    <property type="entry name" value="CheW"/>
    <property type="match status" value="1"/>
</dbReference>
<sequence length="702" mass="78306">MASIFESPELIGAFIGEVEEQLQLLENNVVELEKNGGTAEVVQELFRAAHTLKGSSATMGFEKMKTLTHEMENVLDKIRNGLLEISRPVIDVLFECLDCLNMLKEDFVSDSNNVKTEITPVITKLKEISSENETNNQNSDSDKAENLETGRREQPIFVLDEKQQEQINQALGIGQNVLVCEVEILEDSQMKSVRACLIMNFLNEWGTVINMVPNVMEIPIDSDVGKVAFLVVTQMSADELRQKVQNDLMDIKEVRVFPYFIQNSISQTKDGETGVRDKDNSSGVKTATEEKRVVHTVRIDVDRLERMMDLVGELVIEQIRIAQVANNLYNQYPSDETVDDLIGISNRVSILINELQEGIMKTRMIPVQQLFSRFPRMVRDLSVSLNKEVNLVLEGGETEIDRTIMEEMSDPLIHLIRNAIDHGIENPEIRKKLGKPEQGTLRVTALPEDSNVIITVEDDGAGIDPQEIKQSAIKKRIVTEQEANNMTEQQLINLIFQTGFSTSQKVSDVSGRGVGMDIVKTHIEKLNGIIDVETCAGSGTKFIIKLPIKLPLTLAILKGLLVKISNETYALPMNNVVEIVRKPKNEIESINGQAVAVIRDRAIPLIWLHDYFGIPRGNERKNTLIVLLGIAEKRFGLVVDELIGNQEIVVTNLGSYIGKVEGISGATILGDRSVACILDVVGIAKIVNSRKVSRIDVEYSKQ</sequence>
<dbReference type="InterPro" id="IPR037006">
    <property type="entry name" value="CheA-like_homodim_sf"/>
</dbReference>
<dbReference type="SUPFAM" id="SSF55052">
    <property type="entry name" value="CheY-binding domain of CheA"/>
    <property type="match status" value="1"/>
</dbReference>
<dbReference type="PROSITE" id="PS50109">
    <property type="entry name" value="HIS_KIN"/>
    <property type="match status" value="1"/>
</dbReference>
<evidence type="ECO:0000256" key="14">
    <source>
        <dbReference type="PROSITE-ProRule" id="PRU00110"/>
    </source>
</evidence>
<proteinExistence type="predicted"/>
<dbReference type="GO" id="GO:0006935">
    <property type="term" value="P:chemotaxis"/>
    <property type="evidence" value="ECO:0007669"/>
    <property type="project" value="UniProtKB-KW"/>
</dbReference>
<dbReference type="Pfam" id="PF07194">
    <property type="entry name" value="P2"/>
    <property type="match status" value="1"/>
</dbReference>
<evidence type="ECO:0000256" key="15">
    <source>
        <dbReference type="SAM" id="MobiDB-lite"/>
    </source>
</evidence>
<dbReference type="SMART" id="SM01231">
    <property type="entry name" value="H-kinase_dim"/>
    <property type="match status" value="1"/>
</dbReference>
<dbReference type="PROSITE" id="PS50894">
    <property type="entry name" value="HPT"/>
    <property type="match status" value="1"/>
</dbReference>
<keyword evidence="10 19" id="KW-0418">Kinase</keyword>
<accession>A0AB36TNJ1</accession>
<dbReference type="FunFam" id="3.30.565.10:FF:000016">
    <property type="entry name" value="Chemotaxis protein CheA, putative"/>
    <property type="match status" value="1"/>
</dbReference>
<dbReference type="SUPFAM" id="SSF55874">
    <property type="entry name" value="ATPase domain of HSP90 chaperone/DNA topoisomerase II/histidine kinase"/>
    <property type="match status" value="1"/>
</dbReference>
<evidence type="ECO:0000256" key="13">
    <source>
        <dbReference type="ARBA" id="ARBA00035100"/>
    </source>
</evidence>
<dbReference type="InterPro" id="IPR002545">
    <property type="entry name" value="CheW-lke_dom"/>
</dbReference>
<feature type="domain" description="Histidine kinase" evidence="16">
    <location>
        <begin position="292"/>
        <end position="550"/>
    </location>
</feature>
<evidence type="ECO:0000256" key="5">
    <source>
        <dbReference type="ARBA" id="ARBA00022490"/>
    </source>
</evidence>
<dbReference type="InterPro" id="IPR010808">
    <property type="entry name" value="CheA_P2-bd"/>
</dbReference>
<evidence type="ECO:0000259" key="17">
    <source>
        <dbReference type="PROSITE" id="PS50851"/>
    </source>
</evidence>
<dbReference type="InterPro" id="IPR035891">
    <property type="entry name" value="CheY-binding_CheA"/>
</dbReference>
<evidence type="ECO:0000256" key="1">
    <source>
        <dbReference type="ARBA" id="ARBA00000085"/>
    </source>
</evidence>
<keyword evidence="5" id="KW-0963">Cytoplasm</keyword>
<dbReference type="EMBL" id="PDBW01000001">
    <property type="protein sequence ID" value="PFH04255.1"/>
    <property type="molecule type" value="Genomic_DNA"/>
</dbReference>
<dbReference type="Pfam" id="PF02895">
    <property type="entry name" value="H-kinase_dim"/>
    <property type="match status" value="1"/>
</dbReference>
<dbReference type="InterPro" id="IPR036641">
    <property type="entry name" value="HPT_dom_sf"/>
</dbReference>
<dbReference type="GO" id="GO:0005737">
    <property type="term" value="C:cytoplasm"/>
    <property type="evidence" value="ECO:0007669"/>
    <property type="project" value="UniProtKB-SubCell"/>
</dbReference>
<evidence type="ECO:0000256" key="12">
    <source>
        <dbReference type="ARBA" id="ARBA00023012"/>
    </source>
</evidence>
<dbReference type="InterPro" id="IPR008207">
    <property type="entry name" value="Sig_transdc_His_kin_Hpt_dom"/>
</dbReference>
<dbReference type="PANTHER" id="PTHR43395">
    <property type="entry name" value="SENSOR HISTIDINE KINASE CHEA"/>
    <property type="match status" value="1"/>
</dbReference>
<keyword evidence="6" id="KW-0145">Chemotaxis</keyword>
<keyword evidence="9" id="KW-0547">Nucleotide-binding</keyword>
<dbReference type="Pfam" id="PF01627">
    <property type="entry name" value="Hpt"/>
    <property type="match status" value="1"/>
</dbReference>
<dbReference type="Proteomes" id="UP000223596">
    <property type="component" value="Unassembled WGS sequence"/>
</dbReference>
<evidence type="ECO:0000256" key="6">
    <source>
        <dbReference type="ARBA" id="ARBA00022500"/>
    </source>
</evidence>
<evidence type="ECO:0000256" key="11">
    <source>
        <dbReference type="ARBA" id="ARBA00022840"/>
    </source>
</evidence>
<dbReference type="GO" id="GO:0000155">
    <property type="term" value="F:phosphorelay sensor kinase activity"/>
    <property type="evidence" value="ECO:0007669"/>
    <property type="project" value="InterPro"/>
</dbReference>
<protein>
    <recommendedName>
        <fullName evidence="4">Chemotaxis protein CheA</fullName>
        <ecNumber evidence="3">2.7.13.3</ecNumber>
    </recommendedName>
</protein>
<dbReference type="Gene3D" id="3.30.565.10">
    <property type="entry name" value="Histidine kinase-like ATPase, C-terminal domain"/>
    <property type="match status" value="1"/>
</dbReference>
<feature type="modified residue" description="Phosphohistidine" evidence="14">
    <location>
        <position position="50"/>
    </location>
</feature>
<dbReference type="InterPro" id="IPR037052">
    <property type="entry name" value="CheA-like_P2_sf"/>
</dbReference>
<dbReference type="SUPFAM" id="SSF50341">
    <property type="entry name" value="CheW-like"/>
    <property type="match status" value="1"/>
</dbReference>
<dbReference type="InterPro" id="IPR051315">
    <property type="entry name" value="Bact_Chemotaxis_CheA"/>
</dbReference>
<dbReference type="PANTHER" id="PTHR43395:SF10">
    <property type="entry name" value="CHEMOTAXIS PROTEIN CHEA"/>
    <property type="match status" value="1"/>
</dbReference>
<dbReference type="InterPro" id="IPR005467">
    <property type="entry name" value="His_kinase_dom"/>
</dbReference>
<reference evidence="19 20" key="1">
    <citation type="submission" date="2017-09" db="EMBL/GenBank/DDBJ databases">
        <title>Evaluation of Pacific Biosciences Sequencing Technology to Finishing C. thermocellum Genome Sequences.</title>
        <authorList>
            <person name="Brown S."/>
        </authorList>
    </citation>
    <scope>NUCLEOTIDE SEQUENCE [LARGE SCALE GENOMIC DNA]</scope>
    <source>
        <strain evidence="19 20">AD2</strain>
    </source>
</reference>
<dbReference type="InterPro" id="IPR036061">
    <property type="entry name" value="CheW-like_dom_sf"/>
</dbReference>
<evidence type="ECO:0000256" key="4">
    <source>
        <dbReference type="ARBA" id="ARBA00021495"/>
    </source>
</evidence>
<evidence type="ECO:0000256" key="7">
    <source>
        <dbReference type="ARBA" id="ARBA00022553"/>
    </source>
</evidence>
<dbReference type="Gene3D" id="3.30.70.1110">
    <property type="entry name" value="Histidine kinase CheA-like, P2 response regulator-binding domain"/>
    <property type="match status" value="1"/>
</dbReference>
<keyword evidence="11" id="KW-0067">ATP-binding</keyword>
<dbReference type="InterPro" id="IPR004358">
    <property type="entry name" value="Sig_transdc_His_kin-like_C"/>
</dbReference>
<evidence type="ECO:0000256" key="2">
    <source>
        <dbReference type="ARBA" id="ARBA00004496"/>
    </source>
</evidence>
<evidence type="ECO:0000256" key="8">
    <source>
        <dbReference type="ARBA" id="ARBA00022679"/>
    </source>
</evidence>
<dbReference type="SUPFAM" id="SSF47384">
    <property type="entry name" value="Homodimeric domain of signal transducing histidine kinase"/>
    <property type="match status" value="1"/>
</dbReference>
<evidence type="ECO:0000259" key="16">
    <source>
        <dbReference type="PROSITE" id="PS50109"/>
    </source>
</evidence>
<comment type="caution">
    <text evidence="19">The sequence shown here is derived from an EMBL/GenBank/DDBJ whole genome shotgun (WGS) entry which is preliminary data.</text>
</comment>
<name>A0AB36TNJ1_ACETH</name>
<comment type="function">
    <text evidence="13">Involved in the transmission of sensory signals from the chemoreceptors to the flagellar motors. CheA is autophosphorylated; it can transfer its phosphate group to either CheB or CheY.</text>
</comment>
<evidence type="ECO:0000256" key="9">
    <source>
        <dbReference type="ARBA" id="ARBA00022741"/>
    </source>
</evidence>
<dbReference type="SMR" id="A0AB36TNJ1"/>
<dbReference type="SMART" id="SM00073">
    <property type="entry name" value="HPT"/>
    <property type="match status" value="1"/>
</dbReference>
<organism evidence="19 20">
    <name type="scientific">Acetivibrio thermocellus AD2</name>
    <dbReference type="NCBI Taxonomy" id="1138384"/>
    <lineage>
        <taxon>Bacteria</taxon>
        <taxon>Bacillati</taxon>
        <taxon>Bacillota</taxon>
        <taxon>Clostridia</taxon>
        <taxon>Eubacteriales</taxon>
        <taxon>Oscillospiraceae</taxon>
        <taxon>Acetivibrio</taxon>
    </lineage>
</organism>
<dbReference type="Gene3D" id="2.30.30.40">
    <property type="entry name" value="SH3 Domains"/>
    <property type="match status" value="1"/>
</dbReference>
<dbReference type="CDD" id="cd00088">
    <property type="entry name" value="HPT"/>
    <property type="match status" value="1"/>
</dbReference>
<feature type="domain" description="HPt" evidence="18">
    <location>
        <begin position="3"/>
        <end position="107"/>
    </location>
</feature>
<evidence type="ECO:0000313" key="20">
    <source>
        <dbReference type="Proteomes" id="UP000223596"/>
    </source>
</evidence>
<dbReference type="SMART" id="SM00387">
    <property type="entry name" value="HATPase_c"/>
    <property type="match status" value="1"/>
</dbReference>
<dbReference type="PROSITE" id="PS50851">
    <property type="entry name" value="CHEW"/>
    <property type="match status" value="1"/>
</dbReference>
<dbReference type="InterPro" id="IPR036097">
    <property type="entry name" value="HisK_dim/P_sf"/>
</dbReference>
<evidence type="ECO:0000256" key="3">
    <source>
        <dbReference type="ARBA" id="ARBA00012438"/>
    </source>
</evidence>
<comment type="subcellular location">
    <subcellularLocation>
        <location evidence="2">Cytoplasm</location>
    </subcellularLocation>
</comment>
<dbReference type="InterPro" id="IPR004105">
    <property type="entry name" value="CheA-like_dim"/>
</dbReference>
<dbReference type="Pfam" id="PF01584">
    <property type="entry name" value="CheW"/>
    <property type="match status" value="1"/>
</dbReference>
<feature type="domain" description="CheW-like" evidence="17">
    <location>
        <begin position="556"/>
        <end position="689"/>
    </location>
</feature>